<reference evidence="3" key="1">
    <citation type="submission" date="2017-03" db="EMBL/GenBank/DDBJ databases">
        <title>Phytopthora megakarya and P. palmivora, two closely related causual agents of cacao black pod achieved similar genome size and gene model numbers by different mechanisms.</title>
        <authorList>
            <person name="Ali S."/>
            <person name="Shao J."/>
            <person name="Larry D.J."/>
            <person name="Kronmiller B."/>
            <person name="Shen D."/>
            <person name="Strem M.D."/>
            <person name="Melnick R.L."/>
            <person name="Guiltinan M.J."/>
            <person name="Tyler B.M."/>
            <person name="Meinhardt L.W."/>
            <person name="Bailey B.A."/>
        </authorList>
    </citation>
    <scope>NUCLEOTIDE SEQUENCE [LARGE SCALE GENOMIC DNA]</scope>
    <source>
        <strain evidence="3">zdho120</strain>
    </source>
</reference>
<gene>
    <name evidence="2" type="ORF">PHMEG_00027722</name>
</gene>
<dbReference type="AlphaFoldDB" id="A0A225V4X5"/>
<dbReference type="InterPro" id="IPR000953">
    <property type="entry name" value="Chromo/chromo_shadow_dom"/>
</dbReference>
<dbReference type="SUPFAM" id="SSF54160">
    <property type="entry name" value="Chromo domain-like"/>
    <property type="match status" value="1"/>
</dbReference>
<comment type="caution">
    <text evidence="2">The sequence shown here is derived from an EMBL/GenBank/DDBJ whole genome shotgun (WGS) entry which is preliminary data.</text>
</comment>
<feature type="domain" description="Chromo" evidence="1">
    <location>
        <begin position="61"/>
        <end position="111"/>
    </location>
</feature>
<dbReference type="Gene3D" id="2.40.50.40">
    <property type="match status" value="1"/>
</dbReference>
<name>A0A225V4X5_9STRA</name>
<dbReference type="OrthoDB" id="103374at2759"/>
<dbReference type="Proteomes" id="UP000198211">
    <property type="component" value="Unassembled WGS sequence"/>
</dbReference>
<dbReference type="SMART" id="SM00298">
    <property type="entry name" value="CHROMO"/>
    <property type="match status" value="1"/>
</dbReference>
<accession>A0A225V4X5</accession>
<dbReference type="InterPro" id="IPR016197">
    <property type="entry name" value="Chromo-like_dom_sf"/>
</dbReference>
<organism evidence="2 3">
    <name type="scientific">Phytophthora megakarya</name>
    <dbReference type="NCBI Taxonomy" id="4795"/>
    <lineage>
        <taxon>Eukaryota</taxon>
        <taxon>Sar</taxon>
        <taxon>Stramenopiles</taxon>
        <taxon>Oomycota</taxon>
        <taxon>Peronosporomycetes</taxon>
        <taxon>Peronosporales</taxon>
        <taxon>Peronosporaceae</taxon>
        <taxon>Phytophthora</taxon>
    </lineage>
</organism>
<protein>
    <recommendedName>
        <fullName evidence="1">Chromo domain-containing protein</fullName>
    </recommendedName>
</protein>
<dbReference type="EMBL" id="NBNE01007191">
    <property type="protein sequence ID" value="OWZ00976.1"/>
    <property type="molecule type" value="Genomic_DNA"/>
</dbReference>
<evidence type="ECO:0000313" key="2">
    <source>
        <dbReference type="EMBL" id="OWZ00976.1"/>
    </source>
</evidence>
<proteinExistence type="predicted"/>
<dbReference type="PROSITE" id="PS50013">
    <property type="entry name" value="CHROMO_2"/>
    <property type="match status" value="1"/>
</dbReference>
<evidence type="ECO:0000313" key="3">
    <source>
        <dbReference type="Proteomes" id="UP000198211"/>
    </source>
</evidence>
<dbReference type="InterPro" id="IPR023780">
    <property type="entry name" value="Chromo_domain"/>
</dbReference>
<evidence type="ECO:0000259" key="1">
    <source>
        <dbReference type="PROSITE" id="PS50013"/>
    </source>
</evidence>
<dbReference type="Pfam" id="PF00385">
    <property type="entry name" value="Chromo"/>
    <property type="match status" value="1"/>
</dbReference>
<keyword evidence="3" id="KW-1185">Reference proteome</keyword>
<sequence length="128" mass="14736">MVRWVGPFRIVEIRSHSFVIERLLTGDHHEVHGTRLKFYEDSSVDVAEEMLDHISPQGILLAVDKLLKLRFHIATKQWKVLVSWQGLQDNENSWEPLSSLLHGIPKMVREYATAAGDAKFDNQFDNPS</sequence>